<dbReference type="AlphaFoldDB" id="A0A5B7EX53"/>
<evidence type="ECO:0000313" key="1">
    <source>
        <dbReference type="EMBL" id="MPC36904.1"/>
    </source>
</evidence>
<proteinExistence type="predicted"/>
<sequence>MIPGDNTLMTQVALLKLPNKPAVSARLPTPASQAASVQGCGCGKVLSLSITWGKPRNVN</sequence>
<comment type="caution">
    <text evidence="1">The sequence shown here is derived from an EMBL/GenBank/DDBJ whole genome shotgun (WGS) entry which is preliminary data.</text>
</comment>
<reference evidence="1 2" key="1">
    <citation type="submission" date="2019-05" db="EMBL/GenBank/DDBJ databases">
        <title>Another draft genome of Portunus trituberculatus and its Hox gene families provides insights of decapod evolution.</title>
        <authorList>
            <person name="Jeong J.-H."/>
            <person name="Song I."/>
            <person name="Kim S."/>
            <person name="Choi T."/>
            <person name="Kim D."/>
            <person name="Ryu S."/>
            <person name="Kim W."/>
        </authorList>
    </citation>
    <scope>NUCLEOTIDE SEQUENCE [LARGE SCALE GENOMIC DNA]</scope>
    <source>
        <tissue evidence="1">Muscle</tissue>
    </source>
</reference>
<dbReference type="EMBL" id="VSRR010003631">
    <property type="protein sequence ID" value="MPC36904.1"/>
    <property type="molecule type" value="Genomic_DNA"/>
</dbReference>
<accession>A0A5B7EX53</accession>
<dbReference type="Proteomes" id="UP000324222">
    <property type="component" value="Unassembled WGS sequence"/>
</dbReference>
<keyword evidence="2" id="KW-1185">Reference proteome</keyword>
<protein>
    <submittedName>
        <fullName evidence="1">Uncharacterized protein</fullName>
    </submittedName>
</protein>
<evidence type="ECO:0000313" key="2">
    <source>
        <dbReference type="Proteomes" id="UP000324222"/>
    </source>
</evidence>
<gene>
    <name evidence="1" type="ORF">E2C01_030373</name>
</gene>
<name>A0A5B7EX53_PORTR</name>
<organism evidence="1 2">
    <name type="scientific">Portunus trituberculatus</name>
    <name type="common">Swimming crab</name>
    <name type="synonym">Neptunus trituberculatus</name>
    <dbReference type="NCBI Taxonomy" id="210409"/>
    <lineage>
        <taxon>Eukaryota</taxon>
        <taxon>Metazoa</taxon>
        <taxon>Ecdysozoa</taxon>
        <taxon>Arthropoda</taxon>
        <taxon>Crustacea</taxon>
        <taxon>Multicrustacea</taxon>
        <taxon>Malacostraca</taxon>
        <taxon>Eumalacostraca</taxon>
        <taxon>Eucarida</taxon>
        <taxon>Decapoda</taxon>
        <taxon>Pleocyemata</taxon>
        <taxon>Brachyura</taxon>
        <taxon>Eubrachyura</taxon>
        <taxon>Portunoidea</taxon>
        <taxon>Portunidae</taxon>
        <taxon>Portuninae</taxon>
        <taxon>Portunus</taxon>
    </lineage>
</organism>